<comment type="caution">
    <text evidence="2">The sequence shown here is derived from an EMBL/GenBank/DDBJ whole genome shotgun (WGS) entry which is preliminary data.</text>
</comment>
<protein>
    <recommendedName>
        <fullName evidence="1">DUF2470 domain-containing protein</fullName>
    </recommendedName>
</protein>
<evidence type="ECO:0000313" key="2">
    <source>
        <dbReference type="EMBL" id="GAA2735871.1"/>
    </source>
</evidence>
<feature type="domain" description="DUF2470" evidence="1">
    <location>
        <begin position="15"/>
        <end position="89"/>
    </location>
</feature>
<gene>
    <name evidence="2" type="ORF">GCM10010439_61780</name>
</gene>
<dbReference type="Pfam" id="PF10615">
    <property type="entry name" value="DUF2470"/>
    <property type="match status" value="1"/>
</dbReference>
<name>A0ABN3UMT4_9ACTN</name>
<proteinExistence type="predicted"/>
<dbReference type="SUPFAM" id="SSF50475">
    <property type="entry name" value="FMN-binding split barrel"/>
    <property type="match status" value="1"/>
</dbReference>
<dbReference type="InterPro" id="IPR037119">
    <property type="entry name" value="Haem_oxidase_HugZ-like_sf"/>
</dbReference>
<dbReference type="Proteomes" id="UP001501842">
    <property type="component" value="Unassembled WGS sequence"/>
</dbReference>
<dbReference type="Gene3D" id="3.20.180.10">
    <property type="entry name" value="PNP-oxidase-like"/>
    <property type="match status" value="1"/>
</dbReference>
<sequence>MSQMSGLPFGPEVVAAITAHMNGDHAEDNALICRGLGGVEAVSAVNTGLDAEAMVFEAVLADGAEREVRVPFSEPIKDRVQVRHEVVRMYQEACAALGVTPRGH</sequence>
<reference evidence="2 3" key="1">
    <citation type="journal article" date="2019" name="Int. J. Syst. Evol. Microbiol.">
        <title>The Global Catalogue of Microorganisms (GCM) 10K type strain sequencing project: providing services to taxonomists for standard genome sequencing and annotation.</title>
        <authorList>
            <consortium name="The Broad Institute Genomics Platform"/>
            <consortium name="The Broad Institute Genome Sequencing Center for Infectious Disease"/>
            <person name="Wu L."/>
            <person name="Ma J."/>
        </authorList>
    </citation>
    <scope>NUCLEOTIDE SEQUENCE [LARGE SCALE GENOMIC DNA]</scope>
    <source>
        <strain evidence="2 3">JCM 8201</strain>
    </source>
</reference>
<dbReference type="InterPro" id="IPR019595">
    <property type="entry name" value="DUF2470"/>
</dbReference>
<evidence type="ECO:0000259" key="1">
    <source>
        <dbReference type="Pfam" id="PF10615"/>
    </source>
</evidence>
<organism evidence="2 3">
    <name type="scientific">Actinocorallia aurantiaca</name>
    <dbReference type="NCBI Taxonomy" id="46204"/>
    <lineage>
        <taxon>Bacteria</taxon>
        <taxon>Bacillati</taxon>
        <taxon>Actinomycetota</taxon>
        <taxon>Actinomycetes</taxon>
        <taxon>Streptosporangiales</taxon>
        <taxon>Thermomonosporaceae</taxon>
        <taxon>Actinocorallia</taxon>
    </lineage>
</organism>
<dbReference type="EMBL" id="BAAATZ010000030">
    <property type="protein sequence ID" value="GAA2735871.1"/>
    <property type="molecule type" value="Genomic_DNA"/>
</dbReference>
<evidence type="ECO:0000313" key="3">
    <source>
        <dbReference type="Proteomes" id="UP001501842"/>
    </source>
</evidence>
<keyword evidence="3" id="KW-1185">Reference proteome</keyword>
<accession>A0ABN3UMT4</accession>